<organism evidence="3 4">
    <name type="scientific">Butyricimonas hominis</name>
    <dbReference type="NCBI Taxonomy" id="2763032"/>
    <lineage>
        <taxon>Bacteria</taxon>
        <taxon>Pseudomonadati</taxon>
        <taxon>Bacteroidota</taxon>
        <taxon>Bacteroidia</taxon>
        <taxon>Bacteroidales</taxon>
        <taxon>Odoribacteraceae</taxon>
        <taxon>Butyricimonas</taxon>
    </lineage>
</organism>
<sequence>MRSVVCCIVAWFVLLQGELHAQTSYPEIKKIYENVDGTLSIDSYMQALKGMDARANELVRGIDDTQERGRATLLWHTYQRENIFRYWKAIGGRPADLQKLRPCQLSTDPDVPELELLSPEDLKNVLDWYFRVNKSATSYARMKECLYGIKSEKVRQAYAFGLLERELQVNGMSKDLEPVFEVFRCCMKNREIVERVNELEKMYTPVRENAIAPEIVLPDDKGNTFRLTDFQEKCVFICVWALDSVNGADELDTFAEAKKVNEKWGEGGIEFVNIAVGASEDMDKWRKILTEKKQTEWMINLFCDKTKSAFVKDYLIEALPRYIFVEIDGVLRSGWFISPANQSLFKQMFTKNVWFYKRVGI</sequence>
<reference evidence="3 4" key="1">
    <citation type="submission" date="2020-08" db="EMBL/GenBank/DDBJ databases">
        <title>Genome public.</title>
        <authorList>
            <person name="Liu C."/>
            <person name="Sun Q."/>
        </authorList>
    </citation>
    <scope>NUCLEOTIDE SEQUENCE [LARGE SCALE GENOMIC DNA]</scope>
    <source>
        <strain evidence="3 4">NSJ-56</strain>
    </source>
</reference>
<evidence type="ECO:0000313" key="4">
    <source>
        <dbReference type="Proteomes" id="UP000646484"/>
    </source>
</evidence>
<dbReference type="Gene3D" id="3.40.30.10">
    <property type="entry name" value="Glutaredoxin"/>
    <property type="match status" value="1"/>
</dbReference>
<proteinExistence type="predicted"/>
<protein>
    <submittedName>
        <fullName evidence="3">Redoxin domain-containing protein</fullName>
    </submittedName>
</protein>
<dbReference type="SUPFAM" id="SSF52833">
    <property type="entry name" value="Thioredoxin-like"/>
    <property type="match status" value="1"/>
</dbReference>
<gene>
    <name evidence="3" type="ORF">H8S64_21200</name>
</gene>
<keyword evidence="1" id="KW-0732">Signal</keyword>
<dbReference type="RefSeq" id="WP_186978637.1">
    <property type="nucleotide sequence ID" value="NZ_JACOOH010000012.1"/>
</dbReference>
<dbReference type="InterPro" id="IPR036249">
    <property type="entry name" value="Thioredoxin-like_sf"/>
</dbReference>
<feature type="signal peptide" evidence="1">
    <location>
        <begin position="1"/>
        <end position="21"/>
    </location>
</feature>
<evidence type="ECO:0000259" key="2">
    <source>
        <dbReference type="Pfam" id="PF00578"/>
    </source>
</evidence>
<dbReference type="InterPro" id="IPR000866">
    <property type="entry name" value="AhpC/TSA"/>
</dbReference>
<evidence type="ECO:0000313" key="3">
    <source>
        <dbReference type="EMBL" id="MBC5623614.1"/>
    </source>
</evidence>
<evidence type="ECO:0000256" key="1">
    <source>
        <dbReference type="SAM" id="SignalP"/>
    </source>
</evidence>
<keyword evidence="4" id="KW-1185">Reference proteome</keyword>
<dbReference type="EMBL" id="JACOOH010000012">
    <property type="protein sequence ID" value="MBC5623614.1"/>
    <property type="molecule type" value="Genomic_DNA"/>
</dbReference>
<name>A0ABR7D744_9BACT</name>
<feature type="domain" description="Alkyl hydroperoxide reductase subunit C/ Thiol specific antioxidant" evidence="2">
    <location>
        <begin position="211"/>
        <end position="332"/>
    </location>
</feature>
<dbReference type="Pfam" id="PF00578">
    <property type="entry name" value="AhpC-TSA"/>
    <property type="match status" value="1"/>
</dbReference>
<comment type="caution">
    <text evidence="3">The sequence shown here is derived from an EMBL/GenBank/DDBJ whole genome shotgun (WGS) entry which is preliminary data.</text>
</comment>
<feature type="chain" id="PRO_5045675101" evidence="1">
    <location>
        <begin position="22"/>
        <end position="361"/>
    </location>
</feature>
<accession>A0ABR7D744</accession>
<dbReference type="Proteomes" id="UP000646484">
    <property type="component" value="Unassembled WGS sequence"/>
</dbReference>